<evidence type="ECO:0000256" key="1">
    <source>
        <dbReference type="SAM" id="MobiDB-lite"/>
    </source>
</evidence>
<feature type="region of interest" description="Disordered" evidence="1">
    <location>
        <begin position="113"/>
        <end position="140"/>
    </location>
</feature>
<comment type="caution">
    <text evidence="2">The sequence shown here is derived from an EMBL/GenBank/DDBJ whole genome shotgun (WGS) entry which is preliminary data.</text>
</comment>
<feature type="region of interest" description="Disordered" evidence="1">
    <location>
        <begin position="278"/>
        <end position="316"/>
    </location>
</feature>
<proteinExistence type="predicted"/>
<keyword evidence="3" id="KW-1185">Reference proteome</keyword>
<reference evidence="2 3" key="1">
    <citation type="submission" date="2020-08" db="EMBL/GenBank/DDBJ databases">
        <title>Plant Genome Project.</title>
        <authorList>
            <person name="Zhang R.-G."/>
        </authorList>
    </citation>
    <scope>NUCLEOTIDE SEQUENCE [LARGE SCALE GENOMIC DNA]</scope>
    <source>
        <tissue evidence="2">Rhizome</tissue>
    </source>
</reference>
<name>A0A8J5EZY5_ZINOF</name>
<dbReference type="GO" id="GO:0009638">
    <property type="term" value="P:phototropism"/>
    <property type="evidence" value="ECO:0007669"/>
    <property type="project" value="InterPro"/>
</dbReference>
<evidence type="ECO:0000313" key="2">
    <source>
        <dbReference type="EMBL" id="KAG6478221.1"/>
    </source>
</evidence>
<dbReference type="PANTHER" id="PTHR33781">
    <property type="entry name" value="PROTEIN PHYTOCHROME KINASE SUBSTRATE 1-RELATED"/>
    <property type="match status" value="1"/>
</dbReference>
<dbReference type="OrthoDB" id="691744at2759"/>
<dbReference type="PANTHER" id="PTHR33781:SF1">
    <property type="entry name" value="PROTEIN PHYTOCHROME KINASE SUBSTRATE 4"/>
    <property type="match status" value="1"/>
</dbReference>
<evidence type="ECO:0000313" key="3">
    <source>
        <dbReference type="Proteomes" id="UP000734854"/>
    </source>
</evidence>
<organism evidence="2 3">
    <name type="scientific">Zingiber officinale</name>
    <name type="common">Ginger</name>
    <name type="synonym">Amomum zingiber</name>
    <dbReference type="NCBI Taxonomy" id="94328"/>
    <lineage>
        <taxon>Eukaryota</taxon>
        <taxon>Viridiplantae</taxon>
        <taxon>Streptophyta</taxon>
        <taxon>Embryophyta</taxon>
        <taxon>Tracheophyta</taxon>
        <taxon>Spermatophyta</taxon>
        <taxon>Magnoliopsida</taxon>
        <taxon>Liliopsida</taxon>
        <taxon>Zingiberales</taxon>
        <taxon>Zingiberaceae</taxon>
        <taxon>Zingiber</taxon>
    </lineage>
</organism>
<dbReference type="AlphaFoldDB" id="A0A8J5EZY5"/>
<feature type="compositionally biased region" description="Polar residues" evidence="1">
    <location>
        <begin position="118"/>
        <end position="135"/>
    </location>
</feature>
<protein>
    <submittedName>
        <fullName evidence="2">Uncharacterized protein</fullName>
    </submittedName>
</protein>
<dbReference type="Proteomes" id="UP000734854">
    <property type="component" value="Unassembled WGS sequence"/>
</dbReference>
<gene>
    <name evidence="2" type="ORF">ZIOFF_061656</name>
</gene>
<dbReference type="InterPro" id="IPR039615">
    <property type="entry name" value="PKS"/>
</dbReference>
<accession>A0A8J5EZY5</accession>
<sequence length="422" mass="46085">MKSEEENGEMERRSAAASFSGGCLHQRPAAFPTPHFILLAPDRKPHLGDPLVLSDAVAGGHGRRLSISRRIDDAELNIFDAERYFREGDEAASKRTFVVDEALRRCDLSEGLNGRGSPCQTAPTESSEASWNSKSGLLPHRAGRLRSSGKRVVFGRSCPCSGKKSVDVEEKKHSTPIRPLNASFDAKKQSFRAGEVGLDTIPERSPADEFNNELDLSCGVVKMKITPGNWGKDRSFFNVASRFSPEKTFPAEISHRIMNSGGHFADVPGFSFPVLSPPDVAGESPRDSLEVFRSTAKTSELAQPRPEEDAASDTSSDLFEIESLSTCRRRDSLDELEGRRFIGRGAAVDILQIQRRSLERAATPSVAPREASVATAEGFDRKISIAASDHGESRCIEEEHDLFTEAVDGARRKAGGLLNCRS</sequence>
<dbReference type="EMBL" id="JACMSC010000017">
    <property type="protein sequence ID" value="KAG6478221.1"/>
    <property type="molecule type" value="Genomic_DNA"/>
</dbReference>